<evidence type="ECO:0000256" key="1">
    <source>
        <dbReference type="ARBA" id="ARBA00006018"/>
    </source>
</evidence>
<evidence type="ECO:0000313" key="2">
    <source>
        <dbReference type="EMBL" id="QGM96803.1"/>
    </source>
</evidence>
<dbReference type="PRINTS" id="PR00445">
    <property type="entry name" value="HUPFHYPC"/>
</dbReference>
<dbReference type="PANTHER" id="PTHR35177:SF2">
    <property type="entry name" value="HYDROGENASE MATURATION FACTOR HYBG"/>
    <property type="match status" value="1"/>
</dbReference>
<protein>
    <submittedName>
        <fullName evidence="2">HypC/HybG/HupF family hydrogenase formation chaperone</fullName>
    </submittedName>
</protein>
<dbReference type="EMBL" id="CP044331">
    <property type="protein sequence ID" value="QGM96803.1"/>
    <property type="molecule type" value="Genomic_DNA"/>
</dbReference>
<dbReference type="KEGG" id="mpar:F7D14_04485"/>
<dbReference type="NCBIfam" id="TIGR00074">
    <property type="entry name" value="hypC_hupF"/>
    <property type="match status" value="1"/>
</dbReference>
<reference evidence="2 3" key="1">
    <citation type="submission" date="2019-09" db="EMBL/GenBank/DDBJ databases">
        <title>Isolation and complete genome sequencing of Methylocystis species.</title>
        <authorList>
            <person name="Rumah B.L."/>
            <person name="Stead C.E."/>
            <person name="Stevens B.C."/>
            <person name="Minton N.P."/>
            <person name="Grosse-Honebrink A."/>
            <person name="Zhang Y."/>
        </authorList>
    </citation>
    <scope>NUCLEOTIDE SEQUENCE [LARGE SCALE GENOMIC DNA]</scope>
    <source>
        <strain evidence="2 3">BRCS2</strain>
    </source>
</reference>
<dbReference type="GO" id="GO:0051604">
    <property type="term" value="P:protein maturation"/>
    <property type="evidence" value="ECO:0007669"/>
    <property type="project" value="TreeGrafter"/>
</dbReference>
<name>A0A6B8M640_9HYPH</name>
<dbReference type="GO" id="GO:0005506">
    <property type="term" value="F:iron ion binding"/>
    <property type="evidence" value="ECO:0007669"/>
    <property type="project" value="TreeGrafter"/>
</dbReference>
<dbReference type="SUPFAM" id="SSF159127">
    <property type="entry name" value="HupF/HypC-like"/>
    <property type="match status" value="1"/>
</dbReference>
<accession>A0A6B8M640</accession>
<dbReference type="PANTHER" id="PTHR35177">
    <property type="entry name" value="HYDROGENASE MATURATION FACTOR HYBG"/>
    <property type="match status" value="1"/>
</dbReference>
<comment type="similarity">
    <text evidence="1">Belongs to the HupF/HypC family.</text>
</comment>
<keyword evidence="3" id="KW-1185">Reference proteome</keyword>
<dbReference type="Pfam" id="PF01455">
    <property type="entry name" value="HupF_HypC"/>
    <property type="match status" value="1"/>
</dbReference>
<organism evidence="2 3">
    <name type="scientific">Methylocystis parvus</name>
    <dbReference type="NCBI Taxonomy" id="134"/>
    <lineage>
        <taxon>Bacteria</taxon>
        <taxon>Pseudomonadati</taxon>
        <taxon>Pseudomonadota</taxon>
        <taxon>Alphaproteobacteria</taxon>
        <taxon>Hyphomicrobiales</taxon>
        <taxon>Methylocystaceae</taxon>
        <taxon>Methylocystis</taxon>
    </lineage>
</organism>
<dbReference type="Gene3D" id="2.30.30.140">
    <property type="match status" value="1"/>
</dbReference>
<sequence length="99" mass="10687">MCLGFPMTVVSGDALQAVCERKGERETVSMLLIGSQEPGTCVLVHLGTAMRILDADQSRSVDAALDGLAAALNGEDFDSFFSDLIDREPQLPAFLRKEK</sequence>
<dbReference type="AlphaFoldDB" id="A0A6B8M640"/>
<gene>
    <name evidence="2" type="ORF">F7D14_04485</name>
</gene>
<dbReference type="RefSeq" id="WP_016919622.1">
    <property type="nucleotide sequence ID" value="NZ_CP044331.1"/>
</dbReference>
<dbReference type="GO" id="GO:1902670">
    <property type="term" value="F:carbon dioxide binding"/>
    <property type="evidence" value="ECO:0007669"/>
    <property type="project" value="TreeGrafter"/>
</dbReference>
<evidence type="ECO:0000313" key="3">
    <source>
        <dbReference type="Proteomes" id="UP000422569"/>
    </source>
</evidence>
<dbReference type="Proteomes" id="UP000422569">
    <property type="component" value="Chromosome"/>
</dbReference>
<proteinExistence type="inferred from homology"/>
<dbReference type="InterPro" id="IPR001109">
    <property type="entry name" value="Hydrogenase_HupF/HypC"/>
</dbReference>